<reference evidence="1 2" key="1">
    <citation type="submission" date="2021-08" db="EMBL/GenBank/DDBJ databases">
        <title>Complete genome sequence of Leptospira kobayashii strain E30.</title>
        <authorList>
            <person name="Nakao R."/>
            <person name="Nakamura S."/>
            <person name="Masuzawa T."/>
            <person name="Koizumi N."/>
        </authorList>
    </citation>
    <scope>NUCLEOTIDE SEQUENCE [LARGE SCALE GENOMIC DNA]</scope>
    <source>
        <strain evidence="1 2">E30</strain>
    </source>
</reference>
<protein>
    <recommendedName>
        <fullName evidence="3">Lipoprotein</fullName>
    </recommendedName>
</protein>
<organism evidence="1 2">
    <name type="scientific">Leptospira kobayashii</name>
    <dbReference type="NCBI Taxonomy" id="1917830"/>
    <lineage>
        <taxon>Bacteria</taxon>
        <taxon>Pseudomonadati</taxon>
        <taxon>Spirochaetota</taxon>
        <taxon>Spirochaetia</taxon>
        <taxon>Leptospirales</taxon>
        <taxon>Leptospiraceae</taxon>
        <taxon>Leptospira</taxon>
    </lineage>
</organism>
<sequence length="226" mass="26184">MRFRFFPLLSVLFFFFLQCGVAIRVYRPFPEEAPFELVVPEKKLTIVTPNENLQRFAMYDGYFVSADDLPNEYGSLNYLIQKEISIRKSRYPGLFQGGKIEITKFQLESLDRCYSNEVHVKMSALAQVGRGKASNFEYEDKIVSHVTNCYLLGSSLTIVPLIWYVPYMGFRGNRQDQLNQLGRNAIEAFFQFLENESDFHPGKKEPNLNSLPNVPDPKLKEILEEL</sequence>
<evidence type="ECO:0000313" key="2">
    <source>
        <dbReference type="Proteomes" id="UP000245263"/>
    </source>
</evidence>
<dbReference type="EMBL" id="AP025029">
    <property type="protein sequence ID" value="BDA80840.1"/>
    <property type="molecule type" value="Genomic_DNA"/>
</dbReference>
<accession>A0ABM7UT49</accession>
<dbReference type="RefSeq" id="WP_109022347.1">
    <property type="nucleotide sequence ID" value="NZ_AP025029.1"/>
</dbReference>
<gene>
    <name evidence="1" type="ORF">LPTSP3_g37700</name>
</gene>
<evidence type="ECO:0000313" key="1">
    <source>
        <dbReference type="EMBL" id="BDA80840.1"/>
    </source>
</evidence>
<evidence type="ECO:0008006" key="3">
    <source>
        <dbReference type="Google" id="ProtNLM"/>
    </source>
</evidence>
<keyword evidence="2" id="KW-1185">Reference proteome</keyword>
<dbReference type="Proteomes" id="UP000245263">
    <property type="component" value="Chromosome 2"/>
</dbReference>
<name>A0ABM7UT49_9LEPT</name>
<proteinExistence type="predicted"/>